<feature type="domain" description="Transposase IS4-like" evidence="1">
    <location>
        <begin position="117"/>
        <end position="406"/>
    </location>
</feature>
<name>A0A1M4S3U3_9ACTO</name>
<evidence type="ECO:0000259" key="1">
    <source>
        <dbReference type="Pfam" id="PF01609"/>
    </source>
</evidence>
<organism evidence="2 3">
    <name type="scientific">Actinomyces glycerinitolerans</name>
    <dbReference type="NCBI Taxonomy" id="1892869"/>
    <lineage>
        <taxon>Bacteria</taxon>
        <taxon>Bacillati</taxon>
        <taxon>Actinomycetota</taxon>
        <taxon>Actinomycetes</taxon>
        <taxon>Actinomycetales</taxon>
        <taxon>Actinomycetaceae</taxon>
        <taxon>Actinomyces</taxon>
    </lineage>
</organism>
<dbReference type="SUPFAM" id="SSF53098">
    <property type="entry name" value="Ribonuclease H-like"/>
    <property type="match status" value="1"/>
</dbReference>
<dbReference type="InterPro" id="IPR012337">
    <property type="entry name" value="RNaseH-like_sf"/>
</dbReference>
<dbReference type="Pfam" id="PF01609">
    <property type="entry name" value="DDE_Tnp_1"/>
    <property type="match status" value="1"/>
</dbReference>
<evidence type="ECO:0000313" key="2">
    <source>
        <dbReference type="EMBL" id="SHE26858.1"/>
    </source>
</evidence>
<dbReference type="InterPro" id="IPR047654">
    <property type="entry name" value="IS1634_transpos"/>
</dbReference>
<dbReference type="AlphaFoldDB" id="A0A1M4S3U3"/>
<dbReference type="GO" id="GO:0003677">
    <property type="term" value="F:DNA binding"/>
    <property type="evidence" value="ECO:0007669"/>
    <property type="project" value="InterPro"/>
</dbReference>
<protein>
    <recommendedName>
        <fullName evidence="1">Transposase IS4-like domain-containing protein</fullName>
    </recommendedName>
</protein>
<dbReference type="EMBL" id="FQTT01000019">
    <property type="protein sequence ID" value="SHE26858.1"/>
    <property type="molecule type" value="Genomic_DNA"/>
</dbReference>
<gene>
    <name evidence="2" type="ORF">ACGLYG10_3116</name>
</gene>
<dbReference type="GO" id="GO:0006313">
    <property type="term" value="P:DNA transposition"/>
    <property type="evidence" value="ECO:0007669"/>
    <property type="project" value="InterPro"/>
</dbReference>
<dbReference type="GO" id="GO:0004803">
    <property type="term" value="F:transposase activity"/>
    <property type="evidence" value="ECO:0007669"/>
    <property type="project" value="InterPro"/>
</dbReference>
<dbReference type="Proteomes" id="UP000184291">
    <property type="component" value="Unassembled WGS sequence"/>
</dbReference>
<dbReference type="STRING" id="1892869.ACGLYG10_3116"/>
<dbReference type="PANTHER" id="PTHR34614:SF2">
    <property type="entry name" value="TRANSPOSASE IS4-LIKE DOMAIN-CONTAINING PROTEIN"/>
    <property type="match status" value="1"/>
</dbReference>
<keyword evidence="3" id="KW-1185">Reference proteome</keyword>
<dbReference type="PANTHER" id="PTHR34614">
    <property type="match status" value="1"/>
</dbReference>
<sequence>MLDLAGLTPQAARQAAPAVVVGQRSALLWDVLCGAYEALGLDEAVGGDEGFRQMVLARLVEPSSKEQVPAVLGELGVDALTPRSLFRSLARCVSNEWRAGIQAACLRHVSAGGDLSLCLYDVTTLYFEVEKEDSLRRVGYSKERRVDPQVIVGLLVDRAGFPLQIGCWEGNKAETSTLIPMVEEFRKASNIEHLVVVADAGMLSATNLEALDQAGLGFIVGSRMTKAPADLAAHFRWHGDALADGQVIDTITPRRCTRSTERDDKTRDEPVWSPAEFPGSWRAIWAYSARRFARDNKTLTAQENRARAVVAGDRRPKATRFVTTRKGDQVLDEKALARAKRLAGLKGYVTNIPATVMPAGEVIASYHELWHVEQSFRMSKHDLRARPVFHHTHDAIQAHLTAVMASLAVARHLQAATGISIKRLVRELRPLQEVTITINGHQITAQPQLTQTAQQILNNLNAAGH</sequence>
<evidence type="ECO:0000313" key="3">
    <source>
        <dbReference type="Proteomes" id="UP000184291"/>
    </source>
</evidence>
<proteinExistence type="predicted"/>
<dbReference type="InterPro" id="IPR002559">
    <property type="entry name" value="Transposase_11"/>
</dbReference>
<dbReference type="NCBIfam" id="NF033559">
    <property type="entry name" value="transpos_IS1634"/>
    <property type="match status" value="1"/>
</dbReference>
<accession>A0A1M4S3U3</accession>
<reference evidence="3" key="1">
    <citation type="submission" date="2016-09" db="EMBL/GenBank/DDBJ databases">
        <authorList>
            <person name="Strepis N."/>
        </authorList>
    </citation>
    <scope>NUCLEOTIDE SEQUENCE [LARGE SCALE GENOMIC DNA]</scope>
</reference>